<evidence type="ECO:0000313" key="1">
    <source>
        <dbReference type="EMBL" id="GID75817.1"/>
    </source>
</evidence>
<reference evidence="1 2" key="1">
    <citation type="submission" date="2021-01" db="EMBL/GenBank/DDBJ databases">
        <title>Whole genome shotgun sequence of Actinoplanes deccanensis NBRC 13994.</title>
        <authorList>
            <person name="Komaki H."/>
            <person name="Tamura T."/>
        </authorList>
    </citation>
    <scope>NUCLEOTIDE SEQUENCE [LARGE SCALE GENOMIC DNA]</scope>
    <source>
        <strain evidence="1 2">NBRC 13994</strain>
    </source>
</reference>
<comment type="caution">
    <text evidence="1">The sequence shown here is derived from an EMBL/GenBank/DDBJ whole genome shotgun (WGS) entry which is preliminary data.</text>
</comment>
<dbReference type="EMBL" id="BOMI01000084">
    <property type="protein sequence ID" value="GID75817.1"/>
    <property type="molecule type" value="Genomic_DNA"/>
</dbReference>
<organism evidence="1 2">
    <name type="scientific">Paractinoplanes deccanensis</name>
    <dbReference type="NCBI Taxonomy" id="113561"/>
    <lineage>
        <taxon>Bacteria</taxon>
        <taxon>Bacillati</taxon>
        <taxon>Actinomycetota</taxon>
        <taxon>Actinomycetes</taxon>
        <taxon>Micromonosporales</taxon>
        <taxon>Micromonosporaceae</taxon>
        <taxon>Paractinoplanes</taxon>
    </lineage>
</organism>
<keyword evidence="2" id="KW-1185">Reference proteome</keyword>
<proteinExistence type="predicted"/>
<protein>
    <submittedName>
        <fullName evidence="1">Uncharacterized protein</fullName>
    </submittedName>
</protein>
<evidence type="ECO:0000313" key="2">
    <source>
        <dbReference type="Proteomes" id="UP000609879"/>
    </source>
</evidence>
<sequence>MPVDRLSESAIPASRGAWPHLFKNSRSRSPSFVIAILPPGRALTREATMLIVLERGRFVAQPVRVGVVDAYADRPLMGSTAVRGDPGEPSGRAVMVMAGSRRDATPAR</sequence>
<accession>A0ABQ3Y750</accession>
<gene>
    <name evidence="1" type="ORF">Ade02nite_44580</name>
</gene>
<name>A0ABQ3Y750_9ACTN</name>
<dbReference type="Proteomes" id="UP000609879">
    <property type="component" value="Unassembled WGS sequence"/>
</dbReference>